<keyword evidence="1" id="KW-1133">Transmembrane helix</keyword>
<reference evidence="3 4" key="1">
    <citation type="journal article" date="2014" name="Genome Announc.">
        <title>Draft Genome Sequence of Fervidicella metallireducens Strain AeBT, an Iron-Reducing Thermoanaerobe from the Great Artesian Basin.</title>
        <authorList>
            <person name="Patel B.K."/>
        </authorList>
    </citation>
    <scope>NUCLEOTIDE SEQUENCE [LARGE SCALE GENOMIC DNA]</scope>
    <source>
        <strain evidence="3 4">AeB</strain>
    </source>
</reference>
<dbReference type="Pfam" id="PF16472">
    <property type="entry name" value="DUF5050"/>
    <property type="match status" value="2"/>
</dbReference>
<feature type="domain" description="Prolow-density lipoprotein receptor-related protein 1-like beta-propeller" evidence="2">
    <location>
        <begin position="69"/>
        <end position="270"/>
    </location>
</feature>
<organism evidence="3 4">
    <name type="scientific">Fervidicella metallireducens AeB</name>
    <dbReference type="NCBI Taxonomy" id="1403537"/>
    <lineage>
        <taxon>Bacteria</taxon>
        <taxon>Bacillati</taxon>
        <taxon>Bacillota</taxon>
        <taxon>Clostridia</taxon>
        <taxon>Eubacteriales</taxon>
        <taxon>Clostridiaceae</taxon>
        <taxon>Fervidicella</taxon>
    </lineage>
</organism>
<dbReference type="AlphaFoldDB" id="A0A017RTX3"/>
<name>A0A017RTX3_9CLOT</name>
<dbReference type="InterPro" id="IPR053369">
    <property type="entry name" value="SrfA-induced_signal"/>
</dbReference>
<proteinExistence type="predicted"/>
<accession>A0A017RTX3</accession>
<dbReference type="Proteomes" id="UP000019681">
    <property type="component" value="Unassembled WGS sequence"/>
</dbReference>
<feature type="domain" description="Prolow-density lipoprotein receptor-related protein 1-like beta-propeller" evidence="2">
    <location>
        <begin position="282"/>
        <end position="372"/>
    </location>
</feature>
<dbReference type="InterPro" id="IPR032485">
    <property type="entry name" value="LRP1-like_beta_prop"/>
</dbReference>
<evidence type="ECO:0000259" key="2">
    <source>
        <dbReference type="Pfam" id="PF16472"/>
    </source>
</evidence>
<evidence type="ECO:0000313" key="3">
    <source>
        <dbReference type="EMBL" id="EYE87355.1"/>
    </source>
</evidence>
<evidence type="ECO:0000313" key="4">
    <source>
        <dbReference type="Proteomes" id="UP000019681"/>
    </source>
</evidence>
<dbReference type="STRING" id="1403537.Q428_13755"/>
<dbReference type="PANTHER" id="PTHR32256:SF2">
    <property type="entry name" value="DUF5050 DOMAIN-CONTAINING PROTEIN-RELATED"/>
    <property type="match status" value="1"/>
</dbReference>
<protein>
    <recommendedName>
        <fullName evidence="2">Prolow-density lipoprotein receptor-related protein 1-like beta-propeller domain-containing protein</fullName>
    </recommendedName>
</protein>
<gene>
    <name evidence="3" type="ORF">Q428_13755</name>
</gene>
<dbReference type="InterPro" id="IPR011042">
    <property type="entry name" value="6-blade_b-propeller_TolB-like"/>
</dbReference>
<dbReference type="Gene3D" id="2.120.10.30">
    <property type="entry name" value="TolB, C-terminal domain"/>
    <property type="match status" value="1"/>
</dbReference>
<sequence>MIKKIDIGKLKNRIKNIPALKIKVICTILLISIIAISSVAITKAQITFGSSANILNKMKIELKDNLVYPSFYNFYDDKIYYVSLYDRHIYKINNDGSKREKLTDDRVDDNGIIVNGQWIYYVNSADDFRFYRVKIDGTSRERLSSDSMVKLYESFVKYMGYVYYTDSNGTLHKYDSDGKEIADICENEQNIVWKFTLYSKVYGDYLYSWDYDGIKRTNLLTGNTEEITKDSIYPMVEFKDGWIYYINNLDYKLYKIKTDGKDRIKLTDEELIISGPDYDMGRFTVIEDSIYYLYNNMIYKIKTDGTNKNLIVDGAKDFTTNNKYIYYIDEFDNGSLYRVNLEGRERNKLINGSFGYLLEIKDNKLIFVAKSETVTQPSLGRLFILDLKNNKDFELK</sequence>
<keyword evidence="1" id="KW-0472">Membrane</keyword>
<dbReference type="PANTHER" id="PTHR32256">
    <property type="match status" value="1"/>
</dbReference>
<comment type="caution">
    <text evidence="3">The sequence shown here is derived from an EMBL/GenBank/DDBJ whole genome shotgun (WGS) entry which is preliminary data.</text>
</comment>
<evidence type="ECO:0000256" key="1">
    <source>
        <dbReference type="SAM" id="Phobius"/>
    </source>
</evidence>
<dbReference type="EMBL" id="AZQP01000064">
    <property type="protein sequence ID" value="EYE87355.1"/>
    <property type="molecule type" value="Genomic_DNA"/>
</dbReference>
<keyword evidence="4" id="KW-1185">Reference proteome</keyword>
<feature type="transmembrane region" description="Helical" evidence="1">
    <location>
        <begin position="20"/>
        <end position="41"/>
    </location>
</feature>
<dbReference type="SUPFAM" id="SSF69304">
    <property type="entry name" value="Tricorn protease N-terminal domain"/>
    <property type="match status" value="2"/>
</dbReference>
<keyword evidence="1" id="KW-0812">Transmembrane</keyword>